<reference evidence="1 2" key="1">
    <citation type="submission" date="2019-06" db="EMBL/GenBank/DDBJ databases">
        <title>Sequencing the genomes of 1000 actinobacteria strains.</title>
        <authorList>
            <person name="Klenk H.-P."/>
        </authorList>
    </citation>
    <scope>NUCLEOTIDE SEQUENCE [LARGE SCALE GENOMIC DNA]</scope>
    <source>
        <strain evidence="1 2">DSM 8251</strain>
    </source>
</reference>
<sequence>MPTMNDALALVESPAQLINAAEWAAASDADVRLVTLGPEPARTRFQMHRVAEICTGAGFDHCWAEVRGPLPTRTVDLARTAARVQAASTLVIGDPYSGIIQMLLAMRSRAPRIVVVDDGTATLRYAEQWAFGGRLQRWHLTEQPRAARLLAPRVAPWLGRRSPHVELFSAMPLTGERPPARRCTYAWTREHFGPPEILDTVDLMGSSLVETGVVQEERYLAGVQRLVAEYGVGRYLPHRAEAAAKVAAIAEMGVEIVRPELPMEWHACRGPIGRHILSFPSTVVHTLPLVLAGTGIEVTAIDVADEWFVTDDASARGFVAGINKNPQDAVAESSSREAGFAVVR</sequence>
<dbReference type="EMBL" id="VFOR01000001">
    <property type="protein sequence ID" value="TQL62430.1"/>
    <property type="molecule type" value="Genomic_DNA"/>
</dbReference>
<accession>A0A542ZQE1</accession>
<name>A0A542ZQE1_9ACTN</name>
<protein>
    <submittedName>
        <fullName evidence="1">Uncharacterized protein</fullName>
    </submittedName>
</protein>
<organism evidence="1 2">
    <name type="scientific">Propioniferax innocua</name>
    <dbReference type="NCBI Taxonomy" id="1753"/>
    <lineage>
        <taxon>Bacteria</taxon>
        <taxon>Bacillati</taxon>
        <taxon>Actinomycetota</taxon>
        <taxon>Actinomycetes</taxon>
        <taxon>Propionibacteriales</taxon>
        <taxon>Propionibacteriaceae</taxon>
        <taxon>Propioniferax</taxon>
    </lineage>
</organism>
<proteinExistence type="predicted"/>
<comment type="caution">
    <text evidence="1">The sequence shown here is derived from an EMBL/GenBank/DDBJ whole genome shotgun (WGS) entry which is preliminary data.</text>
</comment>
<evidence type="ECO:0000313" key="1">
    <source>
        <dbReference type="EMBL" id="TQL62430.1"/>
    </source>
</evidence>
<dbReference type="AlphaFoldDB" id="A0A542ZQE1"/>
<keyword evidence="2" id="KW-1185">Reference proteome</keyword>
<evidence type="ECO:0000313" key="2">
    <source>
        <dbReference type="Proteomes" id="UP000316196"/>
    </source>
</evidence>
<gene>
    <name evidence="1" type="ORF">FB460_0205</name>
</gene>
<dbReference type="Proteomes" id="UP000316196">
    <property type="component" value="Unassembled WGS sequence"/>
</dbReference>